<organism evidence="2 3">
    <name type="scientific">[Clostridium] aminophilum</name>
    <dbReference type="NCBI Taxonomy" id="1526"/>
    <lineage>
        <taxon>Bacteria</taxon>
        <taxon>Bacillati</taxon>
        <taxon>Bacillota</taxon>
        <taxon>Clostridia</taxon>
        <taxon>Lachnospirales</taxon>
        <taxon>Lachnospiraceae</taxon>
    </lineage>
</organism>
<accession>A0A1I6JZP1</accession>
<proteinExistence type="predicted"/>
<sequence length="104" mass="12060">MKHISKYLGFFVFWIAELTVIALFCLRLFVSALEPYKNMLYAGAILILVIQICQYFFGNKFSVLNVEKVKTEKPALYKAYENSFKLLFLLLFLVSIMTIQVSNS</sequence>
<name>A0A1I6JZP1_9FIRM</name>
<reference evidence="2 3" key="1">
    <citation type="submission" date="2016-10" db="EMBL/GenBank/DDBJ databases">
        <authorList>
            <person name="de Groot N.N."/>
        </authorList>
    </citation>
    <scope>NUCLEOTIDE SEQUENCE [LARGE SCALE GENOMIC DNA]</scope>
    <source>
        <strain evidence="2 3">F</strain>
    </source>
</reference>
<dbReference type="Proteomes" id="UP000214760">
    <property type="component" value="Unassembled WGS sequence"/>
</dbReference>
<evidence type="ECO:0000313" key="3">
    <source>
        <dbReference type="Proteomes" id="UP000214760"/>
    </source>
</evidence>
<keyword evidence="1" id="KW-0472">Membrane</keyword>
<feature type="transmembrane region" description="Helical" evidence="1">
    <location>
        <begin position="7"/>
        <end position="33"/>
    </location>
</feature>
<keyword evidence="1" id="KW-0812">Transmembrane</keyword>
<evidence type="ECO:0000313" key="2">
    <source>
        <dbReference type="EMBL" id="SFR84437.1"/>
    </source>
</evidence>
<evidence type="ECO:0000256" key="1">
    <source>
        <dbReference type="SAM" id="Phobius"/>
    </source>
</evidence>
<dbReference type="EMBL" id="FOZC01000013">
    <property type="protein sequence ID" value="SFR84437.1"/>
    <property type="molecule type" value="Genomic_DNA"/>
</dbReference>
<feature type="transmembrane region" description="Helical" evidence="1">
    <location>
        <begin position="39"/>
        <end position="58"/>
    </location>
</feature>
<protein>
    <submittedName>
        <fullName evidence="2">Uncharacterized protein</fullName>
    </submittedName>
</protein>
<gene>
    <name evidence="2" type="ORF">SAMN02910262_02135</name>
</gene>
<keyword evidence="1" id="KW-1133">Transmembrane helix</keyword>
<feature type="transmembrane region" description="Helical" evidence="1">
    <location>
        <begin position="79"/>
        <end position="101"/>
    </location>
</feature>
<dbReference type="AlphaFoldDB" id="A0A1I6JZP1"/>